<evidence type="ECO:0000256" key="9">
    <source>
        <dbReference type="SAM" id="Phobius"/>
    </source>
</evidence>
<keyword evidence="5 8" id="KW-1133">Transmembrane helix</keyword>
<dbReference type="RefSeq" id="WP_073709496.1">
    <property type="nucleotide sequence ID" value="NZ_MQSU01000004.1"/>
</dbReference>
<evidence type="ECO:0000256" key="4">
    <source>
        <dbReference type="ARBA" id="ARBA00022737"/>
    </source>
</evidence>
<evidence type="ECO:0000256" key="5">
    <source>
        <dbReference type="ARBA" id="ARBA00022989"/>
    </source>
</evidence>
<dbReference type="PANTHER" id="PTHR43099">
    <property type="entry name" value="UPF0053 PROTEIN YRKA"/>
    <property type="match status" value="1"/>
</dbReference>
<evidence type="ECO:0000256" key="1">
    <source>
        <dbReference type="ARBA" id="ARBA00004651"/>
    </source>
</evidence>
<evidence type="ECO:0000256" key="2">
    <source>
        <dbReference type="ARBA" id="ARBA00022475"/>
    </source>
</evidence>
<evidence type="ECO:0000256" key="7">
    <source>
        <dbReference type="PROSITE-ProRule" id="PRU00703"/>
    </source>
</evidence>
<dbReference type="SMART" id="SM00116">
    <property type="entry name" value="CBS"/>
    <property type="match status" value="2"/>
</dbReference>
<dbReference type="InterPro" id="IPR000644">
    <property type="entry name" value="CBS_dom"/>
</dbReference>
<organism evidence="12 13">
    <name type="scientific">Boudabousia liubingyangii</name>
    <dbReference type="NCBI Taxonomy" id="1921764"/>
    <lineage>
        <taxon>Bacteria</taxon>
        <taxon>Bacillati</taxon>
        <taxon>Actinomycetota</taxon>
        <taxon>Actinomycetes</taxon>
        <taxon>Actinomycetales</taxon>
        <taxon>Actinomycetaceae</taxon>
        <taxon>Boudabousia</taxon>
    </lineage>
</organism>
<feature type="domain" description="CNNM transmembrane" evidence="11">
    <location>
        <begin position="1"/>
        <end position="202"/>
    </location>
</feature>
<dbReference type="Proteomes" id="UP000186785">
    <property type="component" value="Unassembled WGS sequence"/>
</dbReference>
<sequence length="352" mass="38292">MSTQVALIITVLLLLGNAFFVGAEFAVMSARRAQIEPLKDEGRRGATWALWALEHLSVMLATAQLGVTLCSTGLGMVAEPAIAHLVHDPLIKLGMPDYSAHAVGFIFALLLVVFLHVVFGEMVPKNISVSLPEKSILILGPALVAVERVFGPIVRFLDRFANWILRRCGVEPKSEVGAAFTLEEVASIVEISRAEGVLEDEVGLLSGTIEFSSETAGEAMVPLAELVTVPETVTPEEIDRAVARTGFSRFLIEDEDDSSLVGYLHVKDVLYASLAEGKELRTQPVPAWRMRSLATVSKDIEVDDALSIMQKSATHVAVVMDGTEQIGVLFLEDIIEELVGDVRDTMQREERS</sequence>
<protein>
    <recommendedName>
        <fullName evidence="14">HlyC/CorC family transporter</fullName>
    </recommendedName>
</protein>
<comment type="caution">
    <text evidence="12">The sequence shown here is derived from an EMBL/GenBank/DDBJ whole genome shotgun (WGS) entry which is preliminary data.</text>
</comment>
<dbReference type="InterPro" id="IPR046342">
    <property type="entry name" value="CBS_dom_sf"/>
</dbReference>
<dbReference type="OrthoDB" id="110231at2"/>
<dbReference type="InterPro" id="IPR044751">
    <property type="entry name" value="Ion_transp-like_CBS"/>
</dbReference>
<dbReference type="EMBL" id="MQSV01000004">
    <property type="protein sequence ID" value="OKL47263.1"/>
    <property type="molecule type" value="Genomic_DNA"/>
</dbReference>
<feature type="domain" description="CBS" evidence="10">
    <location>
        <begin position="220"/>
        <end position="280"/>
    </location>
</feature>
<reference evidence="12 13" key="1">
    <citation type="submission" date="2016-11" db="EMBL/GenBank/DDBJ databases">
        <title>Actinomyces gypaetusis sp. nov. isolated from the vulture Gypaetus barbatus in Qinghai Tibet Plateau China.</title>
        <authorList>
            <person name="Meng X."/>
        </authorList>
    </citation>
    <scope>NUCLEOTIDE SEQUENCE [LARGE SCALE GENOMIC DNA]</scope>
    <source>
        <strain evidence="12 13">VUL4_2</strain>
    </source>
</reference>
<dbReference type="CDD" id="cd04590">
    <property type="entry name" value="CBS_pair_CorC_HlyC_assoc"/>
    <property type="match status" value="1"/>
</dbReference>
<dbReference type="Pfam" id="PF00571">
    <property type="entry name" value="CBS"/>
    <property type="match status" value="2"/>
</dbReference>
<dbReference type="InterPro" id="IPR051676">
    <property type="entry name" value="UPF0053_domain"/>
</dbReference>
<keyword evidence="6 8" id="KW-0472">Membrane</keyword>
<dbReference type="Gene3D" id="3.10.580.10">
    <property type="entry name" value="CBS-domain"/>
    <property type="match status" value="1"/>
</dbReference>
<keyword evidence="4" id="KW-0677">Repeat</keyword>
<dbReference type="PROSITE" id="PS51846">
    <property type="entry name" value="CNNM"/>
    <property type="match status" value="1"/>
</dbReference>
<keyword evidence="2" id="KW-1003">Cell membrane</keyword>
<name>A0A1Q5PKU6_9ACTO</name>
<dbReference type="Pfam" id="PF01595">
    <property type="entry name" value="CNNM"/>
    <property type="match status" value="1"/>
</dbReference>
<comment type="subcellular location">
    <subcellularLocation>
        <location evidence="1">Cell membrane</location>
        <topology evidence="1">Multi-pass membrane protein</topology>
    </subcellularLocation>
</comment>
<gene>
    <name evidence="12" type="ORF">BSR29_06495</name>
</gene>
<feature type="domain" description="CBS" evidence="10">
    <location>
        <begin position="289"/>
        <end position="345"/>
    </location>
</feature>
<proteinExistence type="predicted"/>
<dbReference type="STRING" id="1921764.BSR28_07785"/>
<feature type="transmembrane region" description="Helical" evidence="9">
    <location>
        <begin position="57"/>
        <end position="77"/>
    </location>
</feature>
<dbReference type="SUPFAM" id="SSF54631">
    <property type="entry name" value="CBS-domain pair"/>
    <property type="match status" value="1"/>
</dbReference>
<evidence type="ECO:0000259" key="11">
    <source>
        <dbReference type="PROSITE" id="PS51846"/>
    </source>
</evidence>
<evidence type="ECO:0000259" key="10">
    <source>
        <dbReference type="PROSITE" id="PS51371"/>
    </source>
</evidence>
<evidence type="ECO:0000313" key="12">
    <source>
        <dbReference type="EMBL" id="OKL47263.1"/>
    </source>
</evidence>
<dbReference type="InterPro" id="IPR002550">
    <property type="entry name" value="CNNM"/>
</dbReference>
<dbReference type="PROSITE" id="PS51371">
    <property type="entry name" value="CBS"/>
    <property type="match status" value="2"/>
</dbReference>
<keyword evidence="7" id="KW-0129">CBS domain</keyword>
<dbReference type="PANTHER" id="PTHR43099:SF5">
    <property type="entry name" value="HLYC_CORC FAMILY TRANSPORTER"/>
    <property type="match status" value="1"/>
</dbReference>
<accession>A0A1Q5PKU6</accession>
<feature type="transmembrane region" description="Helical" evidence="9">
    <location>
        <begin position="98"/>
        <end position="118"/>
    </location>
</feature>
<evidence type="ECO:0000256" key="8">
    <source>
        <dbReference type="PROSITE-ProRule" id="PRU01193"/>
    </source>
</evidence>
<evidence type="ECO:0000256" key="6">
    <source>
        <dbReference type="ARBA" id="ARBA00023136"/>
    </source>
</evidence>
<dbReference type="GO" id="GO:0005886">
    <property type="term" value="C:plasma membrane"/>
    <property type="evidence" value="ECO:0007669"/>
    <property type="project" value="UniProtKB-SubCell"/>
</dbReference>
<keyword evidence="13" id="KW-1185">Reference proteome</keyword>
<evidence type="ECO:0000313" key="13">
    <source>
        <dbReference type="Proteomes" id="UP000186785"/>
    </source>
</evidence>
<dbReference type="AlphaFoldDB" id="A0A1Q5PKU6"/>
<keyword evidence="3 8" id="KW-0812">Transmembrane</keyword>
<evidence type="ECO:0000256" key="3">
    <source>
        <dbReference type="ARBA" id="ARBA00022692"/>
    </source>
</evidence>
<evidence type="ECO:0008006" key="14">
    <source>
        <dbReference type="Google" id="ProtNLM"/>
    </source>
</evidence>